<keyword evidence="2" id="KW-0285">Flavoprotein</keyword>
<dbReference type="GO" id="GO:0050660">
    <property type="term" value="F:flavin adenine dinucleotide binding"/>
    <property type="evidence" value="ECO:0007669"/>
    <property type="project" value="InterPro"/>
</dbReference>
<dbReference type="GO" id="GO:0050661">
    <property type="term" value="F:NADP binding"/>
    <property type="evidence" value="ECO:0007669"/>
    <property type="project" value="InterPro"/>
</dbReference>
<dbReference type="EMBL" id="JAGMUV010000014">
    <property type="protein sequence ID" value="KAH7134141.1"/>
    <property type="molecule type" value="Genomic_DNA"/>
</dbReference>
<dbReference type="GO" id="GO:0004499">
    <property type="term" value="F:N,N-dimethylaniline monooxygenase activity"/>
    <property type="evidence" value="ECO:0007669"/>
    <property type="project" value="InterPro"/>
</dbReference>
<evidence type="ECO:0000256" key="2">
    <source>
        <dbReference type="ARBA" id="ARBA00022630"/>
    </source>
</evidence>
<keyword evidence="6" id="KW-0503">Monooxygenase</keyword>
<evidence type="ECO:0000313" key="7">
    <source>
        <dbReference type="Proteomes" id="UP000738349"/>
    </source>
</evidence>
<evidence type="ECO:0000256" key="5">
    <source>
        <dbReference type="ARBA" id="ARBA00023002"/>
    </source>
</evidence>
<evidence type="ECO:0000256" key="3">
    <source>
        <dbReference type="ARBA" id="ARBA00022827"/>
    </source>
</evidence>
<dbReference type="InterPro" id="IPR050346">
    <property type="entry name" value="FMO-like"/>
</dbReference>
<proteinExistence type="inferred from homology"/>
<name>A0A9P9ECP7_9HYPO</name>
<dbReference type="SUPFAM" id="SSF51905">
    <property type="entry name" value="FAD/NAD(P)-binding domain"/>
    <property type="match status" value="1"/>
</dbReference>
<reference evidence="6" key="1">
    <citation type="journal article" date="2021" name="Nat. Commun.">
        <title>Genetic determinants of endophytism in the Arabidopsis root mycobiome.</title>
        <authorList>
            <person name="Mesny F."/>
            <person name="Miyauchi S."/>
            <person name="Thiergart T."/>
            <person name="Pickel B."/>
            <person name="Atanasova L."/>
            <person name="Karlsson M."/>
            <person name="Huettel B."/>
            <person name="Barry K.W."/>
            <person name="Haridas S."/>
            <person name="Chen C."/>
            <person name="Bauer D."/>
            <person name="Andreopoulos W."/>
            <person name="Pangilinan J."/>
            <person name="LaButti K."/>
            <person name="Riley R."/>
            <person name="Lipzen A."/>
            <person name="Clum A."/>
            <person name="Drula E."/>
            <person name="Henrissat B."/>
            <person name="Kohler A."/>
            <person name="Grigoriev I.V."/>
            <person name="Martin F.M."/>
            <person name="Hacquard S."/>
        </authorList>
    </citation>
    <scope>NUCLEOTIDE SEQUENCE</scope>
    <source>
        <strain evidence="6">MPI-CAGE-AT-0147</strain>
    </source>
</reference>
<dbReference type="AlphaFoldDB" id="A0A9P9ECP7"/>
<dbReference type="OrthoDB" id="66881at2759"/>
<evidence type="ECO:0000313" key="6">
    <source>
        <dbReference type="EMBL" id="KAH7134141.1"/>
    </source>
</evidence>
<keyword evidence="7" id="KW-1185">Reference proteome</keyword>
<dbReference type="Proteomes" id="UP000738349">
    <property type="component" value="Unassembled WGS sequence"/>
</dbReference>
<dbReference type="PANTHER" id="PTHR23023">
    <property type="entry name" value="DIMETHYLANILINE MONOOXYGENASE"/>
    <property type="match status" value="1"/>
</dbReference>
<evidence type="ECO:0000256" key="4">
    <source>
        <dbReference type="ARBA" id="ARBA00022857"/>
    </source>
</evidence>
<organism evidence="6 7">
    <name type="scientific">Dactylonectria macrodidyma</name>
    <dbReference type="NCBI Taxonomy" id="307937"/>
    <lineage>
        <taxon>Eukaryota</taxon>
        <taxon>Fungi</taxon>
        <taxon>Dikarya</taxon>
        <taxon>Ascomycota</taxon>
        <taxon>Pezizomycotina</taxon>
        <taxon>Sordariomycetes</taxon>
        <taxon>Hypocreomycetidae</taxon>
        <taxon>Hypocreales</taxon>
        <taxon>Nectriaceae</taxon>
        <taxon>Dactylonectria</taxon>
    </lineage>
</organism>
<gene>
    <name evidence="6" type="ORF">EDB81DRAFT_949513</name>
</gene>
<keyword evidence="5" id="KW-0560">Oxidoreductase</keyword>
<evidence type="ECO:0000256" key="1">
    <source>
        <dbReference type="ARBA" id="ARBA00009183"/>
    </source>
</evidence>
<accession>A0A9P9ECP7</accession>
<keyword evidence="3" id="KW-0274">FAD</keyword>
<comment type="similarity">
    <text evidence="1">Belongs to the FMO family.</text>
</comment>
<comment type="caution">
    <text evidence="6">The sequence shown here is derived from an EMBL/GenBank/DDBJ whole genome shotgun (WGS) entry which is preliminary data.</text>
</comment>
<dbReference type="Gene3D" id="3.50.50.60">
    <property type="entry name" value="FAD/NAD(P)-binding domain"/>
    <property type="match status" value="1"/>
</dbReference>
<dbReference type="InterPro" id="IPR000960">
    <property type="entry name" value="Flavin_mOase"/>
</dbReference>
<dbReference type="PRINTS" id="PR00370">
    <property type="entry name" value="FMOXYGENASE"/>
</dbReference>
<keyword evidence="4" id="KW-0521">NADP</keyword>
<dbReference type="InterPro" id="IPR036188">
    <property type="entry name" value="FAD/NAD-bd_sf"/>
</dbReference>
<dbReference type="Pfam" id="PF00743">
    <property type="entry name" value="FMO-like"/>
    <property type="match status" value="1"/>
</dbReference>
<protein>
    <submittedName>
        <fullName evidence="6">Flavin monooxygenase-like protein</fullName>
    </submittedName>
</protein>
<dbReference type="InterPro" id="IPR020946">
    <property type="entry name" value="Flavin_mOase-like"/>
</dbReference>
<sequence length="530" mass="58998">MSFSETKIAVVGGGPAGLVALKELRDLGYDVTLFERRDDVGGIWSWTGDSSMTTALKETRLCNSKFSLNLSDYPMPTDFPLFPAAPDMGSYIKSFAKHYDLYRNVEFGKTIIKFNKGNGKSRWEVTFADAPDDPKEFDKVVWATGCFLNPRPIQFEGQDEFAGRILHSQDVRDLAQFKGQNVMVLGMGNTAGDIAINLVNQADKIYLSHRRGAKIFKRSGADGVPADAMLTPTSASILWWLEAKMPWLWGKIMDGAMDDNFKKNWGENKPEWGFVQSPSLKDGQYIIVCNDELIPYVKEGRIVSVPGIKWITGPRSVEMSDGQVIEDLDTIITCTGYYDDMEILSDALTFVDGPTGAASLPNLYMGIFPPEHADSLALISNVHLNGPQIQGRELAAMSVAQIWAGNSKLPPRSAMDEWVRQHNDWLYKRLEKSPGANRGDVVSLDWQTFVHDTAGTGMLENIGWSWKAWVLWCRDAQLYRALAHGPSTGYALRLFNTGKRVQWAGARQAVIDAYAEMQKIKSGVKEVKGL</sequence>
<dbReference type="PIRSF" id="PIRSF000332">
    <property type="entry name" value="FMO"/>
    <property type="match status" value="1"/>
</dbReference>